<protein>
    <submittedName>
        <fullName evidence="2">Uncharacterized protein</fullName>
    </submittedName>
</protein>
<evidence type="ECO:0000313" key="3">
    <source>
        <dbReference type="Proteomes" id="UP001066276"/>
    </source>
</evidence>
<sequence length="161" mass="17514">MSCRVGPEGASLSGNMSWAKGLGAWELRLVPLFLASFPIDVRGLVPVLRSAKGDGDAGTSLGNPDIRVPYGPKREDKLHGRENTDVEADAEATGREEKEEHTEDEERKANNGDSRNGNCVVPTEAADQRETEENGDTRADRHAPGGMWLTKVRSFLKDSIL</sequence>
<evidence type="ECO:0000256" key="1">
    <source>
        <dbReference type="SAM" id="MobiDB-lite"/>
    </source>
</evidence>
<accession>A0AAV7S9L5</accession>
<keyword evidence="3" id="KW-1185">Reference proteome</keyword>
<feature type="compositionally biased region" description="Basic and acidic residues" evidence="1">
    <location>
        <begin position="72"/>
        <end position="84"/>
    </location>
</feature>
<feature type="region of interest" description="Disordered" evidence="1">
    <location>
        <begin position="52"/>
        <end position="148"/>
    </location>
</feature>
<evidence type="ECO:0000313" key="2">
    <source>
        <dbReference type="EMBL" id="KAJ1161714.1"/>
    </source>
</evidence>
<dbReference type="AlphaFoldDB" id="A0AAV7S9L5"/>
<gene>
    <name evidence="2" type="ORF">NDU88_002195</name>
</gene>
<reference evidence="2" key="1">
    <citation type="journal article" date="2022" name="bioRxiv">
        <title>Sequencing and chromosome-scale assembly of the giantPleurodeles waltlgenome.</title>
        <authorList>
            <person name="Brown T."/>
            <person name="Elewa A."/>
            <person name="Iarovenko S."/>
            <person name="Subramanian E."/>
            <person name="Araus A.J."/>
            <person name="Petzold A."/>
            <person name="Susuki M."/>
            <person name="Suzuki K.-i.T."/>
            <person name="Hayashi T."/>
            <person name="Toyoda A."/>
            <person name="Oliveira C."/>
            <person name="Osipova E."/>
            <person name="Leigh N.D."/>
            <person name="Simon A."/>
            <person name="Yun M.H."/>
        </authorList>
    </citation>
    <scope>NUCLEOTIDE SEQUENCE</scope>
    <source>
        <strain evidence="2">20211129_DDA</strain>
        <tissue evidence="2">Liver</tissue>
    </source>
</reference>
<dbReference type="EMBL" id="JANPWB010000008">
    <property type="protein sequence ID" value="KAJ1161714.1"/>
    <property type="molecule type" value="Genomic_DNA"/>
</dbReference>
<dbReference type="Proteomes" id="UP001066276">
    <property type="component" value="Chromosome 4_2"/>
</dbReference>
<feature type="compositionally biased region" description="Basic and acidic residues" evidence="1">
    <location>
        <begin position="92"/>
        <end position="110"/>
    </location>
</feature>
<name>A0AAV7S9L5_PLEWA</name>
<feature type="compositionally biased region" description="Basic and acidic residues" evidence="1">
    <location>
        <begin position="126"/>
        <end position="143"/>
    </location>
</feature>
<comment type="caution">
    <text evidence="2">The sequence shown here is derived from an EMBL/GenBank/DDBJ whole genome shotgun (WGS) entry which is preliminary data.</text>
</comment>
<organism evidence="2 3">
    <name type="scientific">Pleurodeles waltl</name>
    <name type="common">Iberian ribbed newt</name>
    <dbReference type="NCBI Taxonomy" id="8319"/>
    <lineage>
        <taxon>Eukaryota</taxon>
        <taxon>Metazoa</taxon>
        <taxon>Chordata</taxon>
        <taxon>Craniata</taxon>
        <taxon>Vertebrata</taxon>
        <taxon>Euteleostomi</taxon>
        <taxon>Amphibia</taxon>
        <taxon>Batrachia</taxon>
        <taxon>Caudata</taxon>
        <taxon>Salamandroidea</taxon>
        <taxon>Salamandridae</taxon>
        <taxon>Pleurodelinae</taxon>
        <taxon>Pleurodeles</taxon>
    </lineage>
</organism>
<proteinExistence type="predicted"/>